<feature type="domain" description="Fibronectin type-III" evidence="2">
    <location>
        <begin position="446"/>
        <end position="546"/>
    </location>
</feature>
<name>H1Q0J6_9BACT</name>
<dbReference type="eggNOG" id="COG1974">
    <property type="taxonomic scope" value="Bacteria"/>
</dbReference>
<dbReference type="InterPro" id="IPR003961">
    <property type="entry name" value="FN3_dom"/>
</dbReference>
<dbReference type="Proteomes" id="UP000016023">
    <property type="component" value="Unassembled WGS sequence"/>
</dbReference>
<dbReference type="SUPFAM" id="SSF75011">
    <property type="entry name" value="3-carboxy-cis,cis-mucoante lactonizing enzyme"/>
    <property type="match status" value="1"/>
</dbReference>
<dbReference type="SUPFAM" id="SSF49265">
    <property type="entry name" value="Fibronectin type III"/>
    <property type="match status" value="1"/>
</dbReference>
<sequence>MKKFYVIALVATGMAFFSSSVSAQRIEPTTKNAVKVAPKSVLSGDARLQEPRRTKARTITSPGISQGRGSELLVHRIPAIESNPNAPVIYGFNYKSGDWRTPSPLASGVFSFSASQPFNFVAESTGAKFPDDPQVAFYANGKFYCITSTYWKDADYGMHAFSRIYVFNAETWQQIGDTISLGKHYPMQCATYNKANGKAYFMNWNMETSDDDDDQPSKMLCSIDLATNKVDTLLRTDNFFVFLAAAKDGSLYAGKIQDNELCKINTSTGEVTSVGKCNFTLANGTAPAEAVFDDATGELYVAALDNKDRTFLYKGDASTAQFTKVGQFPGSEHFKGLYIVDAPAKAPAAPTNIAWTFTNTVRTAGNLTFGVPTTAFDGSSLSGTLTVYVSIDGNETSQTASPGDNVSLPLSLAEGNHTVSVYLGNTAGKSQIRRMSIFAGEDVPGAVGNLKLEINEPTKAATVSWTAPTTSKNNGPVDDNSIVYKVVRQPDGMVVASGISATTFTETLSGARAHYSYDVTPMSNGKEGLTASSNTIASGTFYNVPFYENFDEEGDAALWKVGDANHDGTTWARMQVSDYGMTIGTSYQTADDYLISPLIKGMTTQQAYRVSFTAHGGSFERPVKLALYLGQDDNILVTEPLKAVDIESDETGTYSGVFSIPANGDYQLLVHAYCTAYSDADLKFGHLRVEKDADIDAPAVVDNVVLTPGAQGALNAELAFKAPTKNTDGSALSSISKIEVYRGAESDTPLKTFTSVTPGQSLSLSDALSESGMQTYLVRTYGSKKGALKEVSAYVGIDIPDTVRNLKAAMPVEGKATLTWNAAAVKGLHGGYVDPSAVKYVITRWSEEAYTWAQIASNVSGTTYTDETPDIPVGKQQAYVQYGVYPVSTTGRGRGTRATTLVGQPYAQPYQESFTNAKLDTEPWITHTGIGKTSWNVQGTGGAIDPFDEDGGELKFANPGTTPQSGYLQGPRVKLSATDKSALSFYMYHGMEADRGDAYVQIYASVDDADTLCLGTFQYNDGTTGWYRHVIDLNQYTGKGNITFQVYGYTADASATLYVDQFRIDAYADNDIAIQSYDIPTRMNIGQPHQLKARVINAGSKSTGVYTVALYKDNAQVSSQQGAALAPNAVRDFVFNAQNELSEAGDSVQYSIRLDMSADGKLSNNATPEVRVYLNGPKYPRPQALTGKVVAGKASLTWQAPASSEMANDVTDDFESYESFIIEHIGDWTVYDGDKATSLYFSGPEIPNWFTPQAYQVWNRDKAGFQKFDVLKPHSGDQMLAAFSASDGQSTATPNDNWLISPEIVGGSDLSFWAKESQTTHGPETFEIMYSEMEKPNTINDDFIDSFERLATGTVNYVSWKQNAYTLPAKARYFAIRHNTQVDGMVLLLDDVTYTPLVGGNSTTLQFKGYNVYRDGHLIASNLTSPAYTDNIIAKGDYLYQVSAVWNVGESMLSDGWTLHVTDGIEQADVANNKPMDVYTPSGIRVRTKATTLNGLPKGLYIVNGKKVVVK</sequence>
<feature type="chain" id="PRO_5003553637" description="Fibronectin type-III domain-containing protein" evidence="1">
    <location>
        <begin position="24"/>
        <end position="1511"/>
    </location>
</feature>
<evidence type="ECO:0000313" key="3">
    <source>
        <dbReference type="EMBL" id="EHO73512.1"/>
    </source>
</evidence>
<dbReference type="RefSeq" id="WP_006951426.1">
    <property type="nucleotide sequence ID" value="NZ_JH594521.1"/>
</dbReference>
<dbReference type="InterPro" id="IPR011628">
    <property type="entry name" value="Cleaved_adhesin"/>
</dbReference>
<organism evidence="3 4">
    <name type="scientific">Prevotella micans F0438</name>
    <dbReference type="NCBI Taxonomy" id="883158"/>
    <lineage>
        <taxon>Bacteria</taxon>
        <taxon>Pseudomonadati</taxon>
        <taxon>Bacteroidota</taxon>
        <taxon>Bacteroidia</taxon>
        <taxon>Bacteroidales</taxon>
        <taxon>Prevotellaceae</taxon>
        <taxon>Prevotella</taxon>
    </lineage>
</organism>
<feature type="signal peptide" evidence="1">
    <location>
        <begin position="1"/>
        <end position="23"/>
    </location>
</feature>
<dbReference type="STRING" id="883158.HMPREF9140_00434"/>
<dbReference type="PROSITE" id="PS50853">
    <property type="entry name" value="FN3"/>
    <property type="match status" value="1"/>
</dbReference>
<reference evidence="3 4" key="1">
    <citation type="submission" date="2011-12" db="EMBL/GenBank/DDBJ databases">
        <title>The Genome Sequence of Prevotella micans F0438.</title>
        <authorList>
            <consortium name="The Broad Institute Genome Sequencing Platform"/>
            <person name="Earl A."/>
            <person name="Ward D."/>
            <person name="Feldgarden M."/>
            <person name="Gevers D."/>
            <person name="Izard J."/>
            <person name="Baranova O.V."/>
            <person name="Blanton J.M."/>
            <person name="Wade W.G."/>
            <person name="Dewhirst F.E."/>
            <person name="Young S.K."/>
            <person name="Zeng Q."/>
            <person name="Gargeya S."/>
            <person name="Fitzgerald M."/>
            <person name="Haas B."/>
            <person name="Abouelleil A."/>
            <person name="Alvarado L."/>
            <person name="Arachchi H.M."/>
            <person name="Berlin A."/>
            <person name="Chapman S.B."/>
            <person name="Gearin G."/>
            <person name="Goldberg J."/>
            <person name="Griggs A."/>
            <person name="Gujja S."/>
            <person name="Hansen M."/>
            <person name="Heiman D."/>
            <person name="Howarth C."/>
            <person name="Larimer J."/>
            <person name="Lui A."/>
            <person name="MacDonald P.J.P."/>
            <person name="McCowen C."/>
            <person name="Montmayeur A."/>
            <person name="Murphy C."/>
            <person name="Neiman D."/>
            <person name="Pearson M."/>
            <person name="Priest M."/>
            <person name="Roberts A."/>
            <person name="Saif S."/>
            <person name="Shea T."/>
            <person name="Sisk P."/>
            <person name="Stolte C."/>
            <person name="Sykes S."/>
            <person name="Wortman J."/>
            <person name="Nusbaum C."/>
            <person name="Birren B."/>
        </authorList>
    </citation>
    <scope>NUCLEOTIDE SEQUENCE [LARGE SCALE GENOMIC DNA]</scope>
    <source>
        <strain evidence="3 4">F0438</strain>
    </source>
</reference>
<proteinExistence type="predicted"/>
<dbReference type="EMBL" id="AGWK01000016">
    <property type="protein sequence ID" value="EHO73512.1"/>
    <property type="molecule type" value="Genomic_DNA"/>
</dbReference>
<evidence type="ECO:0000256" key="1">
    <source>
        <dbReference type="SAM" id="SignalP"/>
    </source>
</evidence>
<protein>
    <recommendedName>
        <fullName evidence="2">Fibronectin type-III domain-containing protein</fullName>
    </recommendedName>
</protein>
<evidence type="ECO:0000313" key="4">
    <source>
        <dbReference type="Proteomes" id="UP000016023"/>
    </source>
</evidence>
<dbReference type="InterPro" id="IPR036116">
    <property type="entry name" value="FN3_sf"/>
</dbReference>
<dbReference type="NCBIfam" id="NF038128">
    <property type="entry name" value="choice_anch_J"/>
    <property type="match status" value="1"/>
</dbReference>
<accession>H1Q0J6</accession>
<dbReference type="InterPro" id="IPR013783">
    <property type="entry name" value="Ig-like_fold"/>
</dbReference>
<keyword evidence="4" id="KW-1185">Reference proteome</keyword>
<dbReference type="SMART" id="SM00060">
    <property type="entry name" value="FN3"/>
    <property type="match status" value="3"/>
</dbReference>
<gene>
    <name evidence="3" type="ORF">HMPREF9140_00434</name>
</gene>
<keyword evidence="1" id="KW-0732">Signal</keyword>
<evidence type="ECO:0000259" key="2">
    <source>
        <dbReference type="PROSITE" id="PS50853"/>
    </source>
</evidence>
<comment type="caution">
    <text evidence="3">The sequence shown here is derived from an EMBL/GenBank/DDBJ whole genome shotgun (WGS) entry which is preliminary data.</text>
</comment>
<dbReference type="Gene3D" id="2.60.40.10">
    <property type="entry name" value="Immunoglobulins"/>
    <property type="match status" value="3"/>
</dbReference>
<dbReference type="Pfam" id="PF07675">
    <property type="entry name" value="Cleaved_Adhesin"/>
    <property type="match status" value="2"/>
</dbReference>
<dbReference type="Gene3D" id="2.60.120.200">
    <property type="match status" value="2"/>
</dbReference>
<dbReference type="PATRIC" id="fig|883158.3.peg.445"/>
<dbReference type="HOGENOM" id="CLU_004284_0_0_10"/>